<keyword evidence="2" id="KW-1185">Reference proteome</keyword>
<accession>A0AAJ4XLL1</accession>
<comment type="caution">
    <text evidence="1">The sequence shown here is derived from an EMBL/GenBank/DDBJ whole genome shotgun (WGS) entry which is preliminary data.</text>
</comment>
<proteinExistence type="predicted"/>
<sequence>MLSHRISADSTSLACADLSLGTHSRDTCVELGPPHDKTAPSPSAGCFRARPRALSPLPPWASIGPRVVPAWRWSPPSQMLPLPSIPLISGESLPLAEFPVCGQPHCREVLEIWVLQLVVVDPKCRLPDQGPNPSDLGCNWLSRIGPLLVGRMALTTMCPYYLHCITTIKDQVARVEKTYERIDRKASAASLLVDDKGKEEDPNVDDNSTLPAFAACPACLVQTTLCFELNKSSLTLSSVASYSAPNASHN</sequence>
<evidence type="ECO:0000313" key="2">
    <source>
        <dbReference type="Proteomes" id="UP001294444"/>
    </source>
</evidence>
<reference evidence="1" key="1">
    <citation type="submission" date="2023-10" db="EMBL/GenBank/DDBJ databases">
        <authorList>
            <person name="Guldener U."/>
        </authorList>
    </citation>
    <scope>NUCLEOTIDE SEQUENCE</scope>
    <source>
        <strain evidence="1">Mp4</strain>
    </source>
</reference>
<dbReference type="AlphaFoldDB" id="A0AAJ4XLL1"/>
<dbReference type="Proteomes" id="UP001294444">
    <property type="component" value="Unassembled WGS sequence"/>
</dbReference>
<evidence type="ECO:0000313" key="1">
    <source>
        <dbReference type="EMBL" id="SNX84430.1"/>
    </source>
</evidence>
<organism evidence="1 2">
    <name type="scientific">Melanopsichium pennsylvanicum</name>
    <dbReference type="NCBI Taxonomy" id="63383"/>
    <lineage>
        <taxon>Eukaryota</taxon>
        <taxon>Fungi</taxon>
        <taxon>Dikarya</taxon>
        <taxon>Basidiomycota</taxon>
        <taxon>Ustilaginomycotina</taxon>
        <taxon>Ustilaginomycetes</taxon>
        <taxon>Ustilaginales</taxon>
        <taxon>Ustilaginaceae</taxon>
        <taxon>Melanopsichium</taxon>
    </lineage>
</organism>
<name>A0AAJ4XLL1_9BASI</name>
<dbReference type="EMBL" id="OAPG01000006">
    <property type="protein sequence ID" value="SNX84430.1"/>
    <property type="molecule type" value="Genomic_DNA"/>
</dbReference>
<protein>
    <submittedName>
        <fullName evidence="1">Uncharacterized protein</fullName>
    </submittedName>
</protein>
<gene>
    <name evidence="1" type="ORF">MEPE_03139</name>
</gene>